<dbReference type="Pfam" id="PF11258">
    <property type="entry name" value="DUF3048"/>
    <property type="match status" value="1"/>
</dbReference>
<dbReference type="PROSITE" id="PS51257">
    <property type="entry name" value="PROKAR_LIPOPROTEIN"/>
    <property type="match status" value="1"/>
</dbReference>
<evidence type="ECO:0000313" key="4">
    <source>
        <dbReference type="EMBL" id="MCS5724725.1"/>
    </source>
</evidence>
<accession>A0AA41XEF1</accession>
<keyword evidence="1" id="KW-0732">Signal</keyword>
<protein>
    <submittedName>
        <fullName evidence="4">DUF3048 domain-containing protein</fullName>
    </submittedName>
</protein>
<dbReference type="InterPro" id="IPR021416">
    <property type="entry name" value="DUF3048_N"/>
</dbReference>
<dbReference type="Gene3D" id="3.50.90.10">
    <property type="entry name" value="YerB-like"/>
    <property type="match status" value="1"/>
</dbReference>
<evidence type="ECO:0000259" key="3">
    <source>
        <dbReference type="Pfam" id="PF17479"/>
    </source>
</evidence>
<keyword evidence="5" id="KW-1185">Reference proteome</keyword>
<gene>
    <name evidence="4" type="ORF">N1028_02325</name>
</gene>
<dbReference type="InterPro" id="IPR035328">
    <property type="entry name" value="DUF3048_C"/>
</dbReference>
<dbReference type="SUPFAM" id="SSF159774">
    <property type="entry name" value="YerB-like"/>
    <property type="match status" value="1"/>
</dbReference>
<dbReference type="InterPro" id="IPR023158">
    <property type="entry name" value="YerB-like_sf"/>
</dbReference>
<feature type="domain" description="DUF3048" evidence="3">
    <location>
        <begin position="228"/>
        <end position="338"/>
    </location>
</feature>
<organism evidence="4 5">
    <name type="scientific">Herbiconiux oxytropis</name>
    <dbReference type="NCBI Taxonomy" id="2970915"/>
    <lineage>
        <taxon>Bacteria</taxon>
        <taxon>Bacillati</taxon>
        <taxon>Actinomycetota</taxon>
        <taxon>Actinomycetes</taxon>
        <taxon>Micrococcales</taxon>
        <taxon>Microbacteriaceae</taxon>
        <taxon>Herbiconiux</taxon>
    </lineage>
</organism>
<evidence type="ECO:0000259" key="2">
    <source>
        <dbReference type="Pfam" id="PF11258"/>
    </source>
</evidence>
<evidence type="ECO:0000313" key="5">
    <source>
        <dbReference type="Proteomes" id="UP001165587"/>
    </source>
</evidence>
<dbReference type="Pfam" id="PF17479">
    <property type="entry name" value="DUF3048_C"/>
    <property type="match status" value="1"/>
</dbReference>
<comment type="caution">
    <text evidence="4">The sequence shown here is derived from an EMBL/GenBank/DDBJ whole genome shotgun (WGS) entry which is preliminary data.</text>
</comment>
<dbReference type="AlphaFoldDB" id="A0AA41XEF1"/>
<name>A0AA41XEF1_9MICO</name>
<dbReference type="Proteomes" id="UP001165587">
    <property type="component" value="Unassembled WGS sequence"/>
</dbReference>
<reference evidence="4" key="1">
    <citation type="submission" date="2022-08" db="EMBL/GenBank/DDBJ databases">
        <authorList>
            <person name="Deng Y."/>
            <person name="Han X.-F."/>
            <person name="Zhang Y.-Q."/>
        </authorList>
    </citation>
    <scope>NUCLEOTIDE SEQUENCE</scope>
    <source>
        <strain evidence="4">CPCC 203407</strain>
    </source>
</reference>
<feature type="signal peptide" evidence="1">
    <location>
        <begin position="1"/>
        <end position="28"/>
    </location>
</feature>
<proteinExistence type="predicted"/>
<evidence type="ECO:0000256" key="1">
    <source>
        <dbReference type="SAM" id="SignalP"/>
    </source>
</evidence>
<dbReference type="RefSeq" id="WP_259525154.1">
    <property type="nucleotide sequence ID" value="NZ_JANLCK010000001.1"/>
</dbReference>
<feature type="domain" description="DUF3048" evidence="2">
    <location>
        <begin position="72"/>
        <end position="195"/>
    </location>
</feature>
<dbReference type="EMBL" id="JANLCK010000001">
    <property type="protein sequence ID" value="MCS5724725.1"/>
    <property type="molecule type" value="Genomic_DNA"/>
</dbReference>
<sequence length="355" mass="37550">MVSRVNGAVRIAAGSVAFVMAVALVACTGDDSQAPPSTVTPTAAFSSDFVEPEPLVPAPLRGTLVPEGALTGPSLAAKVDNHEEARPQLGLERTDIVFEELVEGGLTRYVAIWQSDVPELIGPVRSIRPMDPDIVSPFGGIIAFSGGQEQFVDMMRNTPVYNAIHGESDTESTFYRIDGYSSPHDVVVRAQQLISEHPDLAAPAQQFAYSVDAPSSTAGLDGAPTASIDLRFSDERFPGWVWDGSSGTWLRSQEGSPDLDAEGAQLSAVNVVTLRVDEVYDYDAEVPQAVMVASGEAWVSTGGKTVHATWAKDAPTAPIRLVDDLGATVRLAPGNTWVELVPNDQGTVTIVPPAA</sequence>
<feature type="chain" id="PRO_5041277963" evidence="1">
    <location>
        <begin position="29"/>
        <end position="355"/>
    </location>
</feature>